<keyword evidence="8" id="KW-0653">Protein transport</keyword>
<evidence type="ECO:0000256" key="5">
    <source>
        <dbReference type="ARBA" id="ARBA00022475"/>
    </source>
</evidence>
<sequence>MEGYKFRLQKLLDIRLDKEEESKRNFKEAQRNKTLTEQKLLDLKEKQNKYTLGSSKETIVEQKIRRAFLDSVIRSIDEVSIDLNKKNQILEEKRVELKQKQIERKTVETLKDKQLKAFIKEQQLIEQKTNDEFALYGFIRNHEGR</sequence>
<evidence type="ECO:0000313" key="12">
    <source>
        <dbReference type="EMBL" id="GLC32353.1"/>
    </source>
</evidence>
<feature type="coiled-coil region" evidence="11">
    <location>
        <begin position="19"/>
        <end position="46"/>
    </location>
</feature>
<evidence type="ECO:0000256" key="4">
    <source>
        <dbReference type="ARBA" id="ARBA00022448"/>
    </source>
</evidence>
<keyword evidence="6" id="KW-0145">Chemotaxis</keyword>
<comment type="caution">
    <text evidence="12">The sequence shown here is derived from an EMBL/GenBank/DDBJ whole genome shotgun (WGS) entry which is preliminary data.</text>
</comment>
<dbReference type="Pfam" id="PF02050">
    <property type="entry name" value="FliJ"/>
    <property type="match status" value="1"/>
</dbReference>
<protein>
    <recommendedName>
        <fullName evidence="3">Flagellar FliJ protein</fullName>
    </recommendedName>
</protein>
<keyword evidence="4" id="KW-0813">Transport</keyword>
<dbReference type="InterPro" id="IPR053716">
    <property type="entry name" value="Flag_assembly_chemotaxis_eff"/>
</dbReference>
<keyword evidence="11" id="KW-0175">Coiled coil</keyword>
<dbReference type="RefSeq" id="WP_264851655.1">
    <property type="nucleotide sequence ID" value="NZ_BRXR01000001.1"/>
</dbReference>
<evidence type="ECO:0000256" key="10">
    <source>
        <dbReference type="ARBA" id="ARBA00023225"/>
    </source>
</evidence>
<keyword evidence="5" id="KW-1003">Cell membrane</keyword>
<keyword evidence="10" id="KW-1006">Bacterial flagellum protein export</keyword>
<dbReference type="InterPro" id="IPR012823">
    <property type="entry name" value="Flagell_FliJ"/>
</dbReference>
<gene>
    <name evidence="12" type="primary">fliJ</name>
    <name evidence="12" type="ORF">bsdE14_37630</name>
</gene>
<evidence type="ECO:0000256" key="9">
    <source>
        <dbReference type="ARBA" id="ARBA00023136"/>
    </source>
</evidence>
<evidence type="ECO:0000256" key="7">
    <source>
        <dbReference type="ARBA" id="ARBA00022795"/>
    </source>
</evidence>
<evidence type="ECO:0000256" key="3">
    <source>
        <dbReference type="ARBA" id="ARBA00020392"/>
    </source>
</evidence>
<keyword evidence="9" id="KW-0472">Membrane</keyword>
<evidence type="ECO:0000256" key="6">
    <source>
        <dbReference type="ARBA" id="ARBA00022500"/>
    </source>
</evidence>
<dbReference type="Gene3D" id="1.10.287.1700">
    <property type="match status" value="1"/>
</dbReference>
<dbReference type="NCBIfam" id="TIGR02473">
    <property type="entry name" value="flagell_FliJ"/>
    <property type="match status" value="1"/>
</dbReference>
<proteinExistence type="inferred from homology"/>
<accession>A0ABQ5NAQ7</accession>
<keyword evidence="13" id="KW-1185">Reference proteome</keyword>
<dbReference type="Proteomes" id="UP001208567">
    <property type="component" value="Unassembled WGS sequence"/>
</dbReference>
<evidence type="ECO:0000256" key="8">
    <source>
        <dbReference type="ARBA" id="ARBA00022927"/>
    </source>
</evidence>
<keyword evidence="12" id="KW-0282">Flagellum</keyword>
<keyword evidence="12" id="KW-0966">Cell projection</keyword>
<evidence type="ECO:0000256" key="2">
    <source>
        <dbReference type="ARBA" id="ARBA00010004"/>
    </source>
</evidence>
<name>A0ABQ5NAQ7_9CLOT</name>
<evidence type="ECO:0000313" key="13">
    <source>
        <dbReference type="Proteomes" id="UP001208567"/>
    </source>
</evidence>
<organism evidence="12 13">
    <name type="scientific">Clostridium omnivorum</name>
    <dbReference type="NCBI Taxonomy" id="1604902"/>
    <lineage>
        <taxon>Bacteria</taxon>
        <taxon>Bacillati</taxon>
        <taxon>Bacillota</taxon>
        <taxon>Clostridia</taxon>
        <taxon>Eubacteriales</taxon>
        <taxon>Clostridiaceae</taxon>
        <taxon>Clostridium</taxon>
    </lineage>
</organism>
<evidence type="ECO:0000256" key="1">
    <source>
        <dbReference type="ARBA" id="ARBA00004413"/>
    </source>
</evidence>
<keyword evidence="12" id="KW-0969">Cilium</keyword>
<keyword evidence="7" id="KW-1005">Bacterial flagellum biogenesis</keyword>
<reference evidence="12 13" key="1">
    <citation type="journal article" date="2024" name="Int. J. Syst. Evol. Microbiol.">
        <title>Clostridium omnivorum sp. nov., isolated from anoxic soil under the treatment of reductive soil disinfestation.</title>
        <authorList>
            <person name="Ueki A."/>
            <person name="Tonouchi A."/>
            <person name="Kaku N."/>
            <person name="Honma S."/>
            <person name="Ueki K."/>
        </authorList>
    </citation>
    <scope>NUCLEOTIDE SEQUENCE [LARGE SCALE GENOMIC DNA]</scope>
    <source>
        <strain evidence="12 13">E14</strain>
    </source>
</reference>
<comment type="similarity">
    <text evidence="2">Belongs to the FliJ family.</text>
</comment>
<feature type="coiled-coil region" evidence="11">
    <location>
        <begin position="80"/>
        <end position="110"/>
    </location>
</feature>
<dbReference type="EMBL" id="BRXR01000001">
    <property type="protein sequence ID" value="GLC32353.1"/>
    <property type="molecule type" value="Genomic_DNA"/>
</dbReference>
<evidence type="ECO:0000256" key="11">
    <source>
        <dbReference type="SAM" id="Coils"/>
    </source>
</evidence>
<comment type="subcellular location">
    <subcellularLocation>
        <location evidence="1">Cell membrane</location>
        <topology evidence="1">Peripheral membrane protein</topology>
        <orientation evidence="1">Cytoplasmic side</orientation>
    </subcellularLocation>
</comment>